<accession>A0A2H3DL29</accession>
<feature type="region of interest" description="Disordered" evidence="1">
    <location>
        <begin position="120"/>
        <end position="165"/>
    </location>
</feature>
<proteinExistence type="predicted"/>
<dbReference type="EMBL" id="KZ293651">
    <property type="protein sequence ID" value="PBK95929.1"/>
    <property type="molecule type" value="Genomic_DNA"/>
</dbReference>
<protein>
    <submittedName>
        <fullName evidence="2">Uncharacterized protein</fullName>
    </submittedName>
</protein>
<feature type="non-terminal residue" evidence="2">
    <location>
        <position position="247"/>
    </location>
</feature>
<organism evidence="2 3">
    <name type="scientific">Armillaria gallica</name>
    <name type="common">Bulbous honey fungus</name>
    <name type="synonym">Armillaria bulbosa</name>
    <dbReference type="NCBI Taxonomy" id="47427"/>
    <lineage>
        <taxon>Eukaryota</taxon>
        <taxon>Fungi</taxon>
        <taxon>Dikarya</taxon>
        <taxon>Basidiomycota</taxon>
        <taxon>Agaricomycotina</taxon>
        <taxon>Agaricomycetes</taxon>
        <taxon>Agaricomycetidae</taxon>
        <taxon>Agaricales</taxon>
        <taxon>Marasmiineae</taxon>
        <taxon>Physalacriaceae</taxon>
        <taxon>Armillaria</taxon>
    </lineage>
</organism>
<gene>
    <name evidence="2" type="ORF">ARMGADRAFT_1077439</name>
</gene>
<keyword evidence="3" id="KW-1185">Reference proteome</keyword>
<evidence type="ECO:0000313" key="2">
    <source>
        <dbReference type="EMBL" id="PBK95929.1"/>
    </source>
</evidence>
<dbReference type="AlphaFoldDB" id="A0A2H3DL29"/>
<dbReference type="Proteomes" id="UP000217790">
    <property type="component" value="Unassembled WGS sequence"/>
</dbReference>
<reference evidence="3" key="1">
    <citation type="journal article" date="2017" name="Nat. Ecol. Evol.">
        <title>Genome expansion and lineage-specific genetic innovations in the forest pathogenic fungi Armillaria.</title>
        <authorList>
            <person name="Sipos G."/>
            <person name="Prasanna A.N."/>
            <person name="Walter M.C."/>
            <person name="O'Connor E."/>
            <person name="Balint B."/>
            <person name="Krizsan K."/>
            <person name="Kiss B."/>
            <person name="Hess J."/>
            <person name="Varga T."/>
            <person name="Slot J."/>
            <person name="Riley R."/>
            <person name="Boka B."/>
            <person name="Rigling D."/>
            <person name="Barry K."/>
            <person name="Lee J."/>
            <person name="Mihaltcheva S."/>
            <person name="LaButti K."/>
            <person name="Lipzen A."/>
            <person name="Waldron R."/>
            <person name="Moloney N.M."/>
            <person name="Sperisen C."/>
            <person name="Kredics L."/>
            <person name="Vagvoelgyi C."/>
            <person name="Patrignani A."/>
            <person name="Fitzpatrick D."/>
            <person name="Nagy I."/>
            <person name="Doyle S."/>
            <person name="Anderson J.B."/>
            <person name="Grigoriev I.V."/>
            <person name="Gueldener U."/>
            <person name="Muensterkoetter M."/>
            <person name="Nagy L.G."/>
        </authorList>
    </citation>
    <scope>NUCLEOTIDE SEQUENCE [LARGE SCALE GENOMIC DNA]</scope>
    <source>
        <strain evidence="3">Ar21-2</strain>
    </source>
</reference>
<dbReference type="InParanoid" id="A0A2H3DL29"/>
<evidence type="ECO:0000256" key="1">
    <source>
        <dbReference type="SAM" id="MobiDB-lite"/>
    </source>
</evidence>
<sequence>MAEPTDPQELAVVAAQDAYNAAAATIEDLLDDFPNPTWDSMKMDTWLIDAVTHWLTCEENWSTAGIASKEWYKLEYSLIARVPDLPMDKVAFARMEFNELVERGLDYNLDVVLLPVHRATSKRSKTTSSQPLQDAAVPSSRMTTPVPLSSSAKPTIPIPPSTKTRAIEPSTAKHTLPSQNVGSSVPRLNLLAASPKAPAFSTSNPGTSEKQFTQPPADTVMSLQALCALKSRTPLTIYHLSPLRGLS</sequence>
<name>A0A2H3DL29_ARMGA</name>
<evidence type="ECO:0000313" key="3">
    <source>
        <dbReference type="Proteomes" id="UP000217790"/>
    </source>
</evidence>